<dbReference type="GO" id="GO:0009228">
    <property type="term" value="P:thiamine biosynthetic process"/>
    <property type="evidence" value="ECO:0007669"/>
    <property type="project" value="InterPro"/>
</dbReference>
<keyword evidence="3" id="KW-0949">S-adenosyl-L-methionine</keyword>
<keyword evidence="7" id="KW-0411">Iron-sulfur</keyword>
<evidence type="ECO:0000256" key="2">
    <source>
        <dbReference type="ARBA" id="ARBA00022485"/>
    </source>
</evidence>
<dbReference type="GO" id="GO:0046872">
    <property type="term" value="F:metal ion binding"/>
    <property type="evidence" value="ECO:0007669"/>
    <property type="project" value="UniProtKB-KW"/>
</dbReference>
<sequence length="101" mass="10594">MTAQLETARAGRISEQVKFVAEKETLDTELVRTELAAGRLVIPANKLHLGTGLAPIGIGRALTTKVNANIGTSSVRCSVEAEVEKMQSALSAGADTIMDLS</sequence>
<proteinExistence type="predicted"/>
<name>X0SNT6_9ZZZZ</name>
<reference evidence="9" key="1">
    <citation type="journal article" date="2014" name="Front. Microbiol.">
        <title>High frequency of phylogenetically diverse reductive dehalogenase-homologous genes in deep subseafloor sedimentary metagenomes.</title>
        <authorList>
            <person name="Kawai M."/>
            <person name="Futagami T."/>
            <person name="Toyoda A."/>
            <person name="Takaki Y."/>
            <person name="Nishi S."/>
            <person name="Hori S."/>
            <person name="Arai W."/>
            <person name="Tsubouchi T."/>
            <person name="Morono Y."/>
            <person name="Uchiyama I."/>
            <person name="Ito T."/>
            <person name="Fujiyama A."/>
            <person name="Inagaki F."/>
            <person name="Takami H."/>
        </authorList>
    </citation>
    <scope>NUCLEOTIDE SEQUENCE</scope>
    <source>
        <strain evidence="9">Expedition CK06-06</strain>
    </source>
</reference>
<protein>
    <recommendedName>
        <fullName evidence="10">Thiamine biosynthesis protein ThiC</fullName>
    </recommendedName>
</protein>
<dbReference type="EMBL" id="BARS01002203">
    <property type="protein sequence ID" value="GAF82734.1"/>
    <property type="molecule type" value="Genomic_DNA"/>
</dbReference>
<dbReference type="GO" id="GO:0051539">
    <property type="term" value="F:4 iron, 4 sulfur cluster binding"/>
    <property type="evidence" value="ECO:0007669"/>
    <property type="project" value="UniProtKB-KW"/>
</dbReference>
<evidence type="ECO:0008006" key="10">
    <source>
        <dbReference type="Google" id="ProtNLM"/>
    </source>
</evidence>
<comment type="caution">
    <text evidence="9">The sequence shown here is derived from an EMBL/GenBank/DDBJ whole genome shotgun (WGS) entry which is preliminary data.</text>
</comment>
<dbReference type="GO" id="GO:0016829">
    <property type="term" value="F:lyase activity"/>
    <property type="evidence" value="ECO:0007669"/>
    <property type="project" value="UniProtKB-KW"/>
</dbReference>
<dbReference type="AlphaFoldDB" id="X0SNT6"/>
<gene>
    <name evidence="9" type="ORF">S01H1_04142</name>
</gene>
<keyword evidence="4" id="KW-0479">Metal-binding</keyword>
<evidence type="ECO:0000256" key="1">
    <source>
        <dbReference type="ARBA" id="ARBA00001966"/>
    </source>
</evidence>
<evidence type="ECO:0000256" key="5">
    <source>
        <dbReference type="ARBA" id="ARBA00022833"/>
    </source>
</evidence>
<comment type="cofactor">
    <cofactor evidence="1">
        <name>[4Fe-4S] cluster</name>
        <dbReference type="ChEBI" id="CHEBI:49883"/>
    </cofactor>
</comment>
<dbReference type="InterPro" id="IPR002817">
    <property type="entry name" value="ThiC/BzaA/B"/>
</dbReference>
<accession>X0SNT6</accession>
<evidence type="ECO:0000256" key="8">
    <source>
        <dbReference type="ARBA" id="ARBA00023239"/>
    </source>
</evidence>
<dbReference type="Gene3D" id="3.20.20.540">
    <property type="entry name" value="Radical SAM ThiC family, central domain"/>
    <property type="match status" value="1"/>
</dbReference>
<keyword evidence="2" id="KW-0004">4Fe-4S</keyword>
<dbReference type="PANTHER" id="PTHR30557:SF1">
    <property type="entry name" value="PHOSPHOMETHYLPYRIMIDINE SYNTHASE, CHLOROPLASTIC"/>
    <property type="match status" value="1"/>
</dbReference>
<dbReference type="InterPro" id="IPR038521">
    <property type="entry name" value="ThiC/Bza_core_dom"/>
</dbReference>
<evidence type="ECO:0000256" key="6">
    <source>
        <dbReference type="ARBA" id="ARBA00023004"/>
    </source>
</evidence>
<keyword evidence="8" id="KW-0456">Lyase</keyword>
<evidence type="ECO:0000256" key="7">
    <source>
        <dbReference type="ARBA" id="ARBA00023014"/>
    </source>
</evidence>
<feature type="non-terminal residue" evidence="9">
    <location>
        <position position="101"/>
    </location>
</feature>
<dbReference type="PANTHER" id="PTHR30557">
    <property type="entry name" value="THIAMINE BIOSYNTHESIS PROTEIN THIC"/>
    <property type="match status" value="1"/>
</dbReference>
<organism evidence="9">
    <name type="scientific">marine sediment metagenome</name>
    <dbReference type="NCBI Taxonomy" id="412755"/>
    <lineage>
        <taxon>unclassified sequences</taxon>
        <taxon>metagenomes</taxon>
        <taxon>ecological metagenomes</taxon>
    </lineage>
</organism>
<dbReference type="Pfam" id="PF01964">
    <property type="entry name" value="ThiC_Rad_SAM"/>
    <property type="match status" value="1"/>
</dbReference>
<evidence type="ECO:0000256" key="4">
    <source>
        <dbReference type="ARBA" id="ARBA00022723"/>
    </source>
</evidence>
<evidence type="ECO:0000313" key="9">
    <source>
        <dbReference type="EMBL" id="GAF82734.1"/>
    </source>
</evidence>
<keyword evidence="6" id="KW-0408">Iron</keyword>
<keyword evidence="5" id="KW-0862">Zinc</keyword>
<evidence type="ECO:0000256" key="3">
    <source>
        <dbReference type="ARBA" id="ARBA00022691"/>
    </source>
</evidence>